<evidence type="ECO:0000256" key="6">
    <source>
        <dbReference type="ARBA" id="ARBA00023136"/>
    </source>
</evidence>
<feature type="transmembrane region" description="Helical" evidence="7">
    <location>
        <begin position="61"/>
        <end position="87"/>
    </location>
</feature>
<organism evidence="10 11">
    <name type="scientific">Paenibacillus chartarius</name>
    <dbReference type="NCBI Taxonomy" id="747481"/>
    <lineage>
        <taxon>Bacteria</taxon>
        <taxon>Bacillati</taxon>
        <taxon>Bacillota</taxon>
        <taxon>Bacilli</taxon>
        <taxon>Bacillales</taxon>
        <taxon>Paenibacillaceae</taxon>
        <taxon>Paenibacillus</taxon>
    </lineage>
</organism>
<feature type="transmembrane region" description="Helical" evidence="7">
    <location>
        <begin position="140"/>
        <end position="156"/>
    </location>
</feature>
<comment type="caution">
    <text evidence="10">The sequence shown here is derived from an EMBL/GenBank/DDBJ whole genome shotgun (WGS) entry which is preliminary data.</text>
</comment>
<dbReference type="Pfam" id="PF00005">
    <property type="entry name" value="ABC_tran"/>
    <property type="match status" value="1"/>
</dbReference>
<evidence type="ECO:0000313" key="11">
    <source>
        <dbReference type="Proteomes" id="UP001589776"/>
    </source>
</evidence>
<dbReference type="Gene3D" id="3.40.50.300">
    <property type="entry name" value="P-loop containing nucleotide triphosphate hydrolases"/>
    <property type="match status" value="1"/>
</dbReference>
<name>A0ABV6DKA4_9BACL</name>
<dbReference type="PANTHER" id="PTHR43394">
    <property type="entry name" value="ATP-DEPENDENT PERMEASE MDL1, MITOCHONDRIAL"/>
    <property type="match status" value="1"/>
</dbReference>
<evidence type="ECO:0000256" key="5">
    <source>
        <dbReference type="ARBA" id="ARBA00022989"/>
    </source>
</evidence>
<evidence type="ECO:0000259" key="8">
    <source>
        <dbReference type="PROSITE" id="PS50893"/>
    </source>
</evidence>
<reference evidence="10 11" key="1">
    <citation type="submission" date="2024-09" db="EMBL/GenBank/DDBJ databases">
        <authorList>
            <person name="Sun Q."/>
            <person name="Mori K."/>
        </authorList>
    </citation>
    <scope>NUCLEOTIDE SEQUENCE [LARGE SCALE GENOMIC DNA]</scope>
    <source>
        <strain evidence="10 11">CCM 7759</strain>
    </source>
</reference>
<evidence type="ECO:0000256" key="7">
    <source>
        <dbReference type="SAM" id="Phobius"/>
    </source>
</evidence>
<feature type="transmembrane region" description="Helical" evidence="7">
    <location>
        <begin position="249"/>
        <end position="271"/>
    </location>
</feature>
<dbReference type="Pfam" id="PF00664">
    <property type="entry name" value="ABC_membrane"/>
    <property type="match status" value="1"/>
</dbReference>
<dbReference type="InterPro" id="IPR027417">
    <property type="entry name" value="P-loop_NTPase"/>
</dbReference>
<dbReference type="InterPro" id="IPR036640">
    <property type="entry name" value="ABC1_TM_sf"/>
</dbReference>
<protein>
    <submittedName>
        <fullName evidence="10">ABC transporter ATP-binding protein</fullName>
    </submittedName>
</protein>
<keyword evidence="3" id="KW-0547">Nucleotide-binding</keyword>
<keyword evidence="5 7" id="KW-1133">Transmembrane helix</keyword>
<dbReference type="GO" id="GO:0005524">
    <property type="term" value="F:ATP binding"/>
    <property type="evidence" value="ECO:0007669"/>
    <property type="project" value="UniProtKB-KW"/>
</dbReference>
<evidence type="ECO:0000313" key="10">
    <source>
        <dbReference type="EMBL" id="MFC0213088.1"/>
    </source>
</evidence>
<dbReference type="Proteomes" id="UP001589776">
    <property type="component" value="Unassembled WGS sequence"/>
</dbReference>
<keyword evidence="6 7" id="KW-0472">Membrane</keyword>
<dbReference type="SUPFAM" id="SSF52540">
    <property type="entry name" value="P-loop containing nucleoside triphosphate hydrolases"/>
    <property type="match status" value="1"/>
</dbReference>
<dbReference type="InterPro" id="IPR003593">
    <property type="entry name" value="AAA+_ATPase"/>
</dbReference>
<dbReference type="CDD" id="cd18541">
    <property type="entry name" value="ABC_6TM_TmrB_like"/>
    <property type="match status" value="1"/>
</dbReference>
<proteinExistence type="predicted"/>
<comment type="subcellular location">
    <subcellularLocation>
        <location evidence="1">Cell membrane</location>
        <topology evidence="1">Multi-pass membrane protein</topology>
    </subcellularLocation>
</comment>
<dbReference type="SMART" id="SM00382">
    <property type="entry name" value="AAA"/>
    <property type="match status" value="1"/>
</dbReference>
<gene>
    <name evidence="10" type="ORF">ACFFK0_11575</name>
</gene>
<evidence type="ECO:0000256" key="4">
    <source>
        <dbReference type="ARBA" id="ARBA00022840"/>
    </source>
</evidence>
<feature type="domain" description="ABC transporter" evidence="8">
    <location>
        <begin position="340"/>
        <end position="575"/>
    </location>
</feature>
<feature type="transmembrane region" description="Helical" evidence="7">
    <location>
        <begin position="20"/>
        <end position="41"/>
    </location>
</feature>
<dbReference type="InterPro" id="IPR011527">
    <property type="entry name" value="ABC1_TM_dom"/>
</dbReference>
<feature type="transmembrane region" description="Helical" evidence="7">
    <location>
        <begin position="162"/>
        <end position="181"/>
    </location>
</feature>
<keyword evidence="4 10" id="KW-0067">ATP-binding</keyword>
<evidence type="ECO:0000256" key="1">
    <source>
        <dbReference type="ARBA" id="ARBA00004651"/>
    </source>
</evidence>
<evidence type="ECO:0000256" key="2">
    <source>
        <dbReference type="ARBA" id="ARBA00022692"/>
    </source>
</evidence>
<keyword evidence="11" id="KW-1185">Reference proteome</keyword>
<dbReference type="Gene3D" id="1.20.1560.10">
    <property type="entry name" value="ABC transporter type 1, transmembrane domain"/>
    <property type="match status" value="1"/>
</dbReference>
<sequence>MKDKQRGLLTSFVRSHIPIYAFAVTFLIAANVTNALFPRMLGQFTDELQLGGMTAETIARYGYILLAIGIAYGLLFGIGQFTVARLGRKFEFMTRQRLFAHFTKLSETYFSKQGIGKLISYVVNDVTSVRESISNGVNQTTNAVFLILACVVMMMFSSIPLYLIAVCVVPLLAIPVLVVRFGPVIRDRSMQVQESLASMTESAEEQFGGIRVTKTFAAEQMAMRRFGEKVDAIRDNQLKLVRVSSLFQALLPFLGSLSLVVSIVIGGYLTVTKQITLGSFVELTLYLRMIVGPLQQIGNVINMMQRSRASLERINALLAQQPDIKDDADALPLPDGPLGIRIRGLTFHYPGSAKPALRDIHLDIEPGQTVALVGKTGSGKTTLVKLLLRVYDAPRGTMRVGGRDVRDITLESLRKKIAYVPQDGFLFSTTIRDNIAFSDRSAEMDEVEQAARQAQIAASIAAFPQRFDTRLGERGITLSGGQRQRTSLARGFIKRAPVLILDDSVSAVDAVTETNIIAGLRANKAKQTTLLIAHRLSAVMHADVIVVMEEGRIVQKGTHRELLQQDGPYAKLYAIQEGGVAHA</sequence>
<dbReference type="PROSITE" id="PS50929">
    <property type="entry name" value="ABC_TM1F"/>
    <property type="match status" value="1"/>
</dbReference>
<keyword evidence="2 7" id="KW-0812">Transmembrane</keyword>
<dbReference type="RefSeq" id="WP_377470346.1">
    <property type="nucleotide sequence ID" value="NZ_JBHLWN010000046.1"/>
</dbReference>
<dbReference type="InterPro" id="IPR003439">
    <property type="entry name" value="ABC_transporter-like_ATP-bd"/>
</dbReference>
<dbReference type="SUPFAM" id="SSF90123">
    <property type="entry name" value="ABC transporter transmembrane region"/>
    <property type="match status" value="1"/>
</dbReference>
<dbReference type="PROSITE" id="PS50893">
    <property type="entry name" value="ABC_TRANSPORTER_2"/>
    <property type="match status" value="1"/>
</dbReference>
<dbReference type="InterPro" id="IPR039421">
    <property type="entry name" value="Type_1_exporter"/>
</dbReference>
<dbReference type="EMBL" id="JBHLWN010000046">
    <property type="protein sequence ID" value="MFC0213088.1"/>
    <property type="molecule type" value="Genomic_DNA"/>
</dbReference>
<evidence type="ECO:0000256" key="3">
    <source>
        <dbReference type="ARBA" id="ARBA00022741"/>
    </source>
</evidence>
<evidence type="ECO:0000259" key="9">
    <source>
        <dbReference type="PROSITE" id="PS50929"/>
    </source>
</evidence>
<accession>A0ABV6DKA4</accession>
<dbReference type="PANTHER" id="PTHR43394:SF1">
    <property type="entry name" value="ATP-BINDING CASSETTE SUB-FAMILY B MEMBER 10, MITOCHONDRIAL"/>
    <property type="match status" value="1"/>
</dbReference>
<feature type="domain" description="ABC transmembrane type-1" evidence="9">
    <location>
        <begin position="21"/>
        <end position="306"/>
    </location>
</feature>